<gene>
    <name evidence="1" type="ORF">H9729_08225</name>
</gene>
<accession>A0A9D1ZWU0</accession>
<organism evidence="1 2">
    <name type="scientific">Candidatus Borkfalkia excrementigallinarum</name>
    <dbReference type="NCBI Taxonomy" id="2838506"/>
    <lineage>
        <taxon>Bacteria</taxon>
        <taxon>Bacillati</taxon>
        <taxon>Bacillota</taxon>
        <taxon>Clostridia</taxon>
        <taxon>Christensenellales</taxon>
        <taxon>Christensenellaceae</taxon>
        <taxon>Candidatus Borkfalkia</taxon>
    </lineage>
</organism>
<sequence>MKPNCIAVPEILLPAPSVDMTAWAVIACDQHTSDAAYWEELDRLVGDKPSTLRLTLPEIYLSETEQRLPQISAAMRDYRARGVFRKMGKGFILTERTTPFSPMRRGVVLAVDLERYSYEKKSDAMIRATEATILERIPPRLKIRESAALEFPHIMLLYDDPGDTVLGPYRDIPLETVYDFDLNMNGGHIRGRFLADTAPLTESFDRLVRDGLLFMVGDGNHSLATAKAAWEKIKAGLSEGERESHPARYALCEAVNLYDDGIRFEAIHRVVKKVDAEKFAGGFRPEGSCEGALCIGGKKFPCKIGCDAPGAVAAADEYIARYIAENGGEVDYIHGEGELLRLTEQPGCVGILLPKMDKSELFASVKKYGSLPRKTFSMGESEEKRYYIEGREIK</sequence>
<dbReference type="EMBL" id="DXCQ01000074">
    <property type="protein sequence ID" value="HIY97662.1"/>
    <property type="molecule type" value="Genomic_DNA"/>
</dbReference>
<comment type="caution">
    <text evidence="1">The sequence shown here is derived from an EMBL/GenBank/DDBJ whole genome shotgun (WGS) entry which is preliminary data.</text>
</comment>
<dbReference type="PANTHER" id="PTHR36454:SF1">
    <property type="entry name" value="DUF1015 DOMAIN-CONTAINING PROTEIN"/>
    <property type="match status" value="1"/>
</dbReference>
<dbReference type="AlphaFoldDB" id="A0A9D1ZWU0"/>
<evidence type="ECO:0000313" key="1">
    <source>
        <dbReference type="EMBL" id="HIY97662.1"/>
    </source>
</evidence>
<dbReference type="PANTHER" id="PTHR36454">
    <property type="entry name" value="LMO2823 PROTEIN"/>
    <property type="match status" value="1"/>
</dbReference>
<reference evidence="1" key="2">
    <citation type="submission" date="2021-04" db="EMBL/GenBank/DDBJ databases">
        <authorList>
            <person name="Gilroy R."/>
        </authorList>
    </citation>
    <scope>NUCLEOTIDE SEQUENCE</scope>
    <source>
        <strain evidence="1">1345</strain>
    </source>
</reference>
<dbReference type="InterPro" id="IPR008323">
    <property type="entry name" value="UCP033563"/>
</dbReference>
<dbReference type="Pfam" id="PF06245">
    <property type="entry name" value="DUF1015"/>
    <property type="match status" value="1"/>
</dbReference>
<name>A0A9D1ZWU0_9FIRM</name>
<dbReference type="Proteomes" id="UP000886750">
    <property type="component" value="Unassembled WGS sequence"/>
</dbReference>
<reference evidence="1" key="1">
    <citation type="journal article" date="2021" name="PeerJ">
        <title>Extensive microbial diversity within the chicken gut microbiome revealed by metagenomics and culture.</title>
        <authorList>
            <person name="Gilroy R."/>
            <person name="Ravi A."/>
            <person name="Getino M."/>
            <person name="Pursley I."/>
            <person name="Horton D.L."/>
            <person name="Alikhan N.F."/>
            <person name="Baker D."/>
            <person name="Gharbi K."/>
            <person name="Hall N."/>
            <person name="Watson M."/>
            <person name="Adriaenssens E.M."/>
            <person name="Foster-Nyarko E."/>
            <person name="Jarju S."/>
            <person name="Secka A."/>
            <person name="Antonio M."/>
            <person name="Oren A."/>
            <person name="Chaudhuri R.R."/>
            <person name="La Ragione R."/>
            <person name="Hildebrand F."/>
            <person name="Pallen M.J."/>
        </authorList>
    </citation>
    <scope>NUCLEOTIDE SEQUENCE</scope>
    <source>
        <strain evidence="1">1345</strain>
    </source>
</reference>
<protein>
    <submittedName>
        <fullName evidence="1">DUF1015 domain-containing protein</fullName>
    </submittedName>
</protein>
<proteinExistence type="predicted"/>
<evidence type="ECO:0000313" key="2">
    <source>
        <dbReference type="Proteomes" id="UP000886750"/>
    </source>
</evidence>